<dbReference type="CDD" id="cd07067">
    <property type="entry name" value="HP_PGM_like"/>
    <property type="match status" value="1"/>
</dbReference>
<evidence type="ECO:0000313" key="5">
    <source>
        <dbReference type="Proteomes" id="UP000323067"/>
    </source>
</evidence>
<reference evidence="4 5" key="1">
    <citation type="journal article" date="2017" name="BMC Genomics">
        <title>Chromosome level assembly and secondary metabolite potential of the parasitic fungus Cordyceps militaris.</title>
        <authorList>
            <person name="Kramer G.J."/>
            <person name="Nodwell J.R."/>
        </authorList>
    </citation>
    <scope>NUCLEOTIDE SEQUENCE [LARGE SCALE GENOMIC DNA]</scope>
    <source>
        <strain evidence="4 5">ATCC 34164</strain>
    </source>
</reference>
<feature type="binding site" evidence="3">
    <location>
        <begin position="7"/>
        <end position="14"/>
    </location>
    <ligand>
        <name>substrate</name>
    </ligand>
</feature>
<feature type="active site" description="Tele-phosphohistidine intermediate" evidence="2">
    <location>
        <position position="8"/>
    </location>
</feature>
<dbReference type="InterPro" id="IPR001345">
    <property type="entry name" value="PG/BPGM_mutase_AS"/>
</dbReference>
<feature type="active site" description="Proton donor/acceptor" evidence="2">
    <location>
        <position position="95"/>
    </location>
</feature>
<keyword evidence="1" id="KW-0378">Hydrolase</keyword>
<dbReference type="InterPro" id="IPR013078">
    <property type="entry name" value="His_Pase_superF_clade-1"/>
</dbReference>
<proteinExistence type="predicted"/>
<dbReference type="PANTHER" id="PTHR46517:SF1">
    <property type="entry name" value="FRUCTOSE-2,6-BISPHOSPHATASE TIGAR"/>
    <property type="match status" value="1"/>
</dbReference>
<evidence type="ECO:0000256" key="1">
    <source>
        <dbReference type="ARBA" id="ARBA00022801"/>
    </source>
</evidence>
<dbReference type="SMART" id="SM00855">
    <property type="entry name" value="PGAM"/>
    <property type="match status" value="1"/>
</dbReference>
<evidence type="ECO:0000256" key="2">
    <source>
        <dbReference type="PIRSR" id="PIRSR613078-1"/>
    </source>
</evidence>
<dbReference type="GO" id="GO:0045820">
    <property type="term" value="P:negative regulation of glycolytic process"/>
    <property type="evidence" value="ECO:0007669"/>
    <property type="project" value="TreeGrafter"/>
</dbReference>
<dbReference type="InterPro" id="IPR029033">
    <property type="entry name" value="His_PPase_superfam"/>
</dbReference>
<dbReference type="PANTHER" id="PTHR46517">
    <property type="entry name" value="FRUCTOSE-2,6-BISPHOSPHATASE TIGAR"/>
    <property type="match status" value="1"/>
</dbReference>
<dbReference type="GO" id="GO:0005829">
    <property type="term" value="C:cytosol"/>
    <property type="evidence" value="ECO:0007669"/>
    <property type="project" value="TreeGrafter"/>
</dbReference>
<dbReference type="Pfam" id="PF00300">
    <property type="entry name" value="His_Phos_1"/>
    <property type="match status" value="1"/>
</dbReference>
<dbReference type="InterPro" id="IPR051695">
    <property type="entry name" value="Phosphoglycerate_Mutase"/>
</dbReference>
<dbReference type="VEuPathDB" id="FungiDB:A9K55_006793"/>
<accession>A0A2H4SAF4</accession>
<dbReference type="EMBL" id="CP023323">
    <property type="protein sequence ID" value="ATY60073.1"/>
    <property type="molecule type" value="Genomic_DNA"/>
</dbReference>
<evidence type="ECO:0000313" key="4">
    <source>
        <dbReference type="EMBL" id="ATY60073.1"/>
    </source>
</evidence>
<dbReference type="AlphaFoldDB" id="A0A2H4SAF4"/>
<protein>
    <submittedName>
        <fullName evidence="4">Alpha-ribazole-5-phosphate phosphatase</fullName>
    </submittedName>
</protein>
<dbReference type="OrthoDB" id="354304at2759"/>
<name>A0A2H4SAF4_CORMI</name>
<dbReference type="GO" id="GO:0043456">
    <property type="term" value="P:regulation of pentose-phosphate shunt"/>
    <property type="evidence" value="ECO:0007669"/>
    <property type="project" value="TreeGrafter"/>
</dbReference>
<organism evidence="4 5">
    <name type="scientific">Cordyceps militaris</name>
    <name type="common">Caterpillar fungus</name>
    <name type="synonym">Clavaria militaris</name>
    <dbReference type="NCBI Taxonomy" id="73501"/>
    <lineage>
        <taxon>Eukaryota</taxon>
        <taxon>Fungi</taxon>
        <taxon>Dikarya</taxon>
        <taxon>Ascomycota</taxon>
        <taxon>Pezizomycotina</taxon>
        <taxon>Sordariomycetes</taxon>
        <taxon>Hypocreomycetidae</taxon>
        <taxon>Hypocreales</taxon>
        <taxon>Cordycipitaceae</taxon>
        <taxon>Cordyceps</taxon>
    </lineage>
</organism>
<gene>
    <name evidence="4" type="ORF">A9K55_006793</name>
</gene>
<feature type="binding site" evidence="3">
    <location>
        <position position="61"/>
    </location>
    <ligand>
        <name>substrate</name>
    </ligand>
</feature>
<dbReference type="Gene3D" id="3.40.50.1240">
    <property type="entry name" value="Phosphoglycerate mutase-like"/>
    <property type="match status" value="1"/>
</dbReference>
<dbReference type="GO" id="GO:0004331">
    <property type="term" value="F:fructose-2,6-bisphosphate 2-phosphatase activity"/>
    <property type="evidence" value="ECO:0007669"/>
    <property type="project" value="TreeGrafter"/>
</dbReference>
<dbReference type="PROSITE" id="PS00175">
    <property type="entry name" value="PG_MUTASE"/>
    <property type="match status" value="1"/>
</dbReference>
<dbReference type="SUPFAM" id="SSF53254">
    <property type="entry name" value="Phosphoglycerate mutase-like"/>
    <property type="match status" value="1"/>
</dbReference>
<evidence type="ECO:0000256" key="3">
    <source>
        <dbReference type="PIRSR" id="PIRSR613078-2"/>
    </source>
</evidence>
<sequence>MRLLLVRHGETVDNVAGVYAGITDSALTAHGALQAGRLGAHLAARFPSGSVRAVFTSDLQRARRTGGAVRAACSSRAGGSLPPAPPLHTTPLLRERDFGALEGVPFRAAGLRVDDVAESEASMRARAARFLDEMLLPLVRRRGARADDVYVVVAHGLLLPRIYADLMDRVPWGRLTLDPAAAAAGRAPPLQPWWSNTAYLECLLVPDLATGGRGLRMHVLAVNCTAHLRDLKRTRGGIGSAAHDEKQRSIESYFGGRKM</sequence>
<dbReference type="Proteomes" id="UP000323067">
    <property type="component" value="Chromosome vi"/>
</dbReference>